<organism evidence="2 3">
    <name type="scientific">Candidatus Acidulodesulfobacterium ferriphilum</name>
    <dbReference type="NCBI Taxonomy" id="2597223"/>
    <lineage>
        <taxon>Bacteria</taxon>
        <taxon>Deltaproteobacteria</taxon>
        <taxon>Candidatus Acidulodesulfobacterales</taxon>
        <taxon>Candidatus Acidulodesulfobacterium</taxon>
    </lineage>
</organism>
<feature type="transmembrane region" description="Helical" evidence="1">
    <location>
        <begin position="349"/>
        <end position="371"/>
    </location>
</feature>
<name>A0A519BCH6_9DELT</name>
<dbReference type="AlphaFoldDB" id="A0A519BCH6"/>
<feature type="transmembrane region" description="Helical" evidence="1">
    <location>
        <begin position="383"/>
        <end position="402"/>
    </location>
</feature>
<comment type="caution">
    <text evidence="2">The sequence shown here is derived from an EMBL/GenBank/DDBJ whole genome shotgun (WGS) entry which is preliminary data.</text>
</comment>
<dbReference type="EMBL" id="SGBD01000001">
    <property type="protein sequence ID" value="RZD14927.1"/>
    <property type="molecule type" value="Genomic_DNA"/>
</dbReference>
<keyword evidence="1" id="KW-0812">Transmembrane</keyword>
<feature type="transmembrane region" description="Helical" evidence="1">
    <location>
        <begin position="249"/>
        <end position="267"/>
    </location>
</feature>
<protein>
    <submittedName>
        <fullName evidence="2">Uncharacterized protein</fullName>
    </submittedName>
</protein>
<gene>
    <name evidence="2" type="ORF">EVJ47_01195</name>
</gene>
<feature type="transmembrane region" description="Helical" evidence="1">
    <location>
        <begin position="287"/>
        <end position="311"/>
    </location>
</feature>
<accession>A0A519BCH6</accession>
<feature type="transmembrane region" description="Helical" evidence="1">
    <location>
        <begin position="323"/>
        <end position="343"/>
    </location>
</feature>
<evidence type="ECO:0000313" key="3">
    <source>
        <dbReference type="Proteomes" id="UP000320813"/>
    </source>
</evidence>
<evidence type="ECO:0000313" key="2">
    <source>
        <dbReference type="EMBL" id="RZD14927.1"/>
    </source>
</evidence>
<proteinExistence type="predicted"/>
<evidence type="ECO:0000256" key="1">
    <source>
        <dbReference type="SAM" id="Phobius"/>
    </source>
</evidence>
<sequence>MKQKLATAYAFKGEISALLDIIAKRKYIEALSDKIKELKMSVEKLDGYFEKYIREPEEFKSTIKYLGTTPIYRFSFVVNEDIFYVKNSLKKDIGLLDNASVPVIRFYGMTNALLLDLIENNKSNDEINSKFWNISEKDILNNLYSYYGFFNIHALAKKNLEFHESMLEISKTIIESGNKSVKELNKFIKKNDFWCKRIFNFFEGLLNRKKKGDGEMMSDGDKSSVESGKINNFNSKIIEWINSKSFKNFFISFSWFGIIYLVFSRFIQQFYSISLKEINWHTIAEIIVAFVVYLIVIVFIFSYQLLNVFNLKGRKEIGEIPSWLVALLIFGPVIINVFLYIFLPGWPPFIYEIILAITILIGACIFDVFLKRKYHVKSSLSRFLFKLILLAIYFIFIIKSNVNPLLLHLLHLIAHKS</sequence>
<keyword evidence="1" id="KW-1133">Transmembrane helix</keyword>
<keyword evidence="1" id="KW-0472">Membrane</keyword>
<dbReference type="Proteomes" id="UP000320813">
    <property type="component" value="Unassembled WGS sequence"/>
</dbReference>
<reference evidence="2 3" key="1">
    <citation type="submission" date="2019-01" db="EMBL/GenBank/DDBJ databases">
        <title>Insights into ecological role of a new deltaproteobacterial order Candidatus Sinidesulfobacterales (Sva0485) by metagenomics and metatranscriptomics.</title>
        <authorList>
            <person name="Tan S."/>
            <person name="Liu J."/>
            <person name="Fang Y."/>
            <person name="Hedlund B.P."/>
            <person name="Lian Z.H."/>
            <person name="Huang L.Y."/>
            <person name="Li J.T."/>
            <person name="Huang L.N."/>
            <person name="Li W.J."/>
            <person name="Jiang H.C."/>
            <person name="Dong H.L."/>
            <person name="Shu W.S."/>
        </authorList>
    </citation>
    <scope>NUCLEOTIDE SEQUENCE [LARGE SCALE GENOMIC DNA]</scope>
    <source>
        <strain evidence="2">AP3</strain>
    </source>
</reference>